<evidence type="ECO:0000313" key="4">
    <source>
        <dbReference type="Proteomes" id="UP000621856"/>
    </source>
</evidence>
<organism evidence="2 4">
    <name type="scientific">Aquisalinus luteolus</name>
    <dbReference type="NCBI Taxonomy" id="1566827"/>
    <lineage>
        <taxon>Bacteria</taxon>
        <taxon>Pseudomonadati</taxon>
        <taxon>Pseudomonadota</taxon>
        <taxon>Alphaproteobacteria</taxon>
        <taxon>Parvularculales</taxon>
        <taxon>Parvularculaceae</taxon>
        <taxon>Aquisalinus</taxon>
    </lineage>
</organism>
<keyword evidence="1" id="KW-0812">Transmembrane</keyword>
<sequence>MQTLAKYLNQEEARIALSYLRANDVDAELADANAYSAAYPNLAMGATMLRIMVPKHQFEAAQTLLKTVSSGEAEFDGEDYDDEFYGEPEDGEQPGKGIFIRYKWLMLALLALAFVFLYVL</sequence>
<dbReference type="EMBL" id="BMGZ01000001">
    <property type="protein sequence ID" value="GGH95189.1"/>
    <property type="molecule type" value="Genomic_DNA"/>
</dbReference>
<dbReference type="AlphaFoldDB" id="A0A8J3EQT6"/>
<evidence type="ECO:0008006" key="6">
    <source>
        <dbReference type="Google" id="ProtNLM"/>
    </source>
</evidence>
<dbReference type="Proteomes" id="UP000621856">
    <property type="component" value="Unassembled WGS sequence"/>
</dbReference>
<reference evidence="2" key="1">
    <citation type="journal article" date="2014" name="Int. J. Syst. Evol. Microbiol.">
        <title>Complete genome sequence of Corynebacterium casei LMG S-19264T (=DSM 44701T), isolated from a smear-ripened cheese.</title>
        <authorList>
            <consortium name="US DOE Joint Genome Institute (JGI-PGF)"/>
            <person name="Walter F."/>
            <person name="Albersmeier A."/>
            <person name="Kalinowski J."/>
            <person name="Ruckert C."/>
        </authorList>
    </citation>
    <scope>NUCLEOTIDE SEQUENCE</scope>
    <source>
        <strain evidence="2">CGMCC 1.14984</strain>
    </source>
</reference>
<gene>
    <name evidence="3" type="ORF">FF098_005520</name>
    <name evidence="2" type="ORF">GCM10011355_11140</name>
</gene>
<comment type="caution">
    <text evidence="2">The sequence shown here is derived from an EMBL/GenBank/DDBJ whole genome shotgun (WGS) entry which is preliminary data.</text>
</comment>
<dbReference type="Proteomes" id="UP000818603">
    <property type="component" value="Unassembled WGS sequence"/>
</dbReference>
<keyword evidence="5" id="KW-1185">Reference proteome</keyword>
<protein>
    <recommendedName>
        <fullName evidence="6">DUF2007 domain-containing protein</fullName>
    </recommendedName>
</protein>
<proteinExistence type="predicted"/>
<dbReference type="Gene3D" id="3.30.70.790">
    <property type="entry name" value="UreE, C-terminal domain"/>
    <property type="match status" value="1"/>
</dbReference>
<evidence type="ECO:0000313" key="2">
    <source>
        <dbReference type="EMBL" id="GGH95189.1"/>
    </source>
</evidence>
<dbReference type="EMBL" id="VCJR02000001">
    <property type="protein sequence ID" value="NHK27357.1"/>
    <property type="molecule type" value="Genomic_DNA"/>
</dbReference>
<evidence type="ECO:0000256" key="1">
    <source>
        <dbReference type="SAM" id="Phobius"/>
    </source>
</evidence>
<keyword evidence="1" id="KW-1133">Transmembrane helix</keyword>
<reference evidence="2" key="3">
    <citation type="submission" date="2020-09" db="EMBL/GenBank/DDBJ databases">
        <authorList>
            <person name="Sun Q."/>
            <person name="Zhou Y."/>
        </authorList>
    </citation>
    <scope>NUCLEOTIDE SEQUENCE</scope>
    <source>
        <strain evidence="2">CGMCC 1.14984</strain>
    </source>
</reference>
<dbReference type="RefSeq" id="WP_155138240.1">
    <property type="nucleotide sequence ID" value="NZ_BMGZ01000001.1"/>
</dbReference>
<accession>A0A8J3EQT6</accession>
<feature type="transmembrane region" description="Helical" evidence="1">
    <location>
        <begin position="102"/>
        <end position="119"/>
    </location>
</feature>
<evidence type="ECO:0000313" key="3">
    <source>
        <dbReference type="EMBL" id="NHK27357.1"/>
    </source>
</evidence>
<evidence type="ECO:0000313" key="5">
    <source>
        <dbReference type="Proteomes" id="UP000818603"/>
    </source>
</evidence>
<name>A0A8J3EQT6_9PROT</name>
<reference evidence="3 5" key="2">
    <citation type="submission" date="2020-02" db="EMBL/GenBank/DDBJ databases">
        <title>Genome sequence of Parvularcula flava strain NH6-79.</title>
        <authorList>
            <person name="Abdul Karim M.H."/>
            <person name="Lam M.Q."/>
            <person name="Chen S.J."/>
            <person name="Yahya A."/>
            <person name="Shahir S."/>
            <person name="Shamsir M.S."/>
            <person name="Chong C.S."/>
        </authorList>
    </citation>
    <scope>NUCLEOTIDE SEQUENCE [LARGE SCALE GENOMIC DNA]</scope>
    <source>
        <strain evidence="3 5">NH6-79</strain>
    </source>
</reference>
<keyword evidence="1" id="KW-0472">Membrane</keyword>